<feature type="transmembrane region" description="Helical" evidence="7">
    <location>
        <begin position="91"/>
        <end position="114"/>
    </location>
</feature>
<feature type="non-terminal residue" evidence="9">
    <location>
        <position position="1"/>
    </location>
</feature>
<dbReference type="CDD" id="cd06261">
    <property type="entry name" value="TM_PBP2"/>
    <property type="match status" value="1"/>
</dbReference>
<proteinExistence type="predicted"/>
<comment type="caution">
    <text evidence="9">The sequence shown here is derived from an EMBL/GenBank/DDBJ whole genome shotgun (WGS) entry which is preliminary data.</text>
</comment>
<evidence type="ECO:0000259" key="8">
    <source>
        <dbReference type="PROSITE" id="PS50928"/>
    </source>
</evidence>
<keyword evidence="6 7" id="KW-0472">Membrane</keyword>
<dbReference type="GO" id="GO:0055085">
    <property type="term" value="P:transmembrane transport"/>
    <property type="evidence" value="ECO:0007669"/>
    <property type="project" value="InterPro"/>
</dbReference>
<feature type="domain" description="ABC transmembrane type-1" evidence="8">
    <location>
        <begin position="1"/>
        <end position="140"/>
    </location>
</feature>
<evidence type="ECO:0000256" key="1">
    <source>
        <dbReference type="ARBA" id="ARBA00004651"/>
    </source>
</evidence>
<dbReference type="PANTHER" id="PTHR43744:SF6">
    <property type="entry name" value="ABC TRANSPORTER PERMEASE PROTEIN YESQ-RELATED"/>
    <property type="match status" value="1"/>
</dbReference>
<keyword evidence="5 7" id="KW-1133">Transmembrane helix</keyword>
<feature type="transmembrane region" description="Helical" evidence="7">
    <location>
        <begin position="121"/>
        <end position="140"/>
    </location>
</feature>
<dbReference type="GO" id="GO:0005886">
    <property type="term" value="C:plasma membrane"/>
    <property type="evidence" value="ECO:0007669"/>
    <property type="project" value="UniProtKB-SubCell"/>
</dbReference>
<accession>X1KQJ4</accession>
<name>X1KQJ4_9ZZZZ</name>
<sequence length="155" mass="17634">YYPFIVPSLFGQGLRGALFIYIFRQFFRGFPQELEDAARIDGAGGFRIYLQVFLPLAKPAILVVFLFSFVWHWNDYYEPSVYLMDPSKYTLPVGLINLWNSLAMIMGGFGATAISIWNEGVEMAGCFLVIVLPLILYAFAQKYFVSSIERTGLVE</sequence>
<evidence type="ECO:0000313" key="9">
    <source>
        <dbReference type="EMBL" id="GAH84283.1"/>
    </source>
</evidence>
<evidence type="ECO:0000256" key="6">
    <source>
        <dbReference type="ARBA" id="ARBA00023136"/>
    </source>
</evidence>
<dbReference type="InterPro" id="IPR035906">
    <property type="entry name" value="MetI-like_sf"/>
</dbReference>
<comment type="subcellular location">
    <subcellularLocation>
        <location evidence="1">Cell membrane</location>
        <topology evidence="1">Multi-pass membrane protein</topology>
    </subcellularLocation>
</comment>
<dbReference type="Pfam" id="PF00528">
    <property type="entry name" value="BPD_transp_1"/>
    <property type="match status" value="1"/>
</dbReference>
<feature type="transmembrane region" description="Helical" evidence="7">
    <location>
        <begin position="48"/>
        <end position="71"/>
    </location>
</feature>
<dbReference type="InterPro" id="IPR000515">
    <property type="entry name" value="MetI-like"/>
</dbReference>
<evidence type="ECO:0000256" key="3">
    <source>
        <dbReference type="ARBA" id="ARBA00022475"/>
    </source>
</evidence>
<reference evidence="9" key="1">
    <citation type="journal article" date="2014" name="Front. Microbiol.">
        <title>High frequency of phylogenetically diverse reductive dehalogenase-homologous genes in deep subseafloor sedimentary metagenomes.</title>
        <authorList>
            <person name="Kawai M."/>
            <person name="Futagami T."/>
            <person name="Toyoda A."/>
            <person name="Takaki Y."/>
            <person name="Nishi S."/>
            <person name="Hori S."/>
            <person name="Arai W."/>
            <person name="Tsubouchi T."/>
            <person name="Morono Y."/>
            <person name="Uchiyama I."/>
            <person name="Ito T."/>
            <person name="Fujiyama A."/>
            <person name="Inagaki F."/>
            <person name="Takami H."/>
        </authorList>
    </citation>
    <scope>NUCLEOTIDE SEQUENCE</scope>
    <source>
        <strain evidence="9">Expedition CK06-06</strain>
    </source>
</reference>
<keyword evidence="3" id="KW-1003">Cell membrane</keyword>
<evidence type="ECO:0000256" key="5">
    <source>
        <dbReference type="ARBA" id="ARBA00022989"/>
    </source>
</evidence>
<keyword evidence="4 7" id="KW-0812">Transmembrane</keyword>
<dbReference type="EMBL" id="BARU01039724">
    <property type="protein sequence ID" value="GAH84283.1"/>
    <property type="molecule type" value="Genomic_DNA"/>
</dbReference>
<dbReference type="SUPFAM" id="SSF161098">
    <property type="entry name" value="MetI-like"/>
    <property type="match status" value="1"/>
</dbReference>
<evidence type="ECO:0000256" key="2">
    <source>
        <dbReference type="ARBA" id="ARBA00022448"/>
    </source>
</evidence>
<gene>
    <name evidence="9" type="ORF">S03H2_61536</name>
</gene>
<dbReference type="PROSITE" id="PS50928">
    <property type="entry name" value="ABC_TM1"/>
    <property type="match status" value="1"/>
</dbReference>
<evidence type="ECO:0000256" key="4">
    <source>
        <dbReference type="ARBA" id="ARBA00022692"/>
    </source>
</evidence>
<organism evidence="9">
    <name type="scientific">marine sediment metagenome</name>
    <dbReference type="NCBI Taxonomy" id="412755"/>
    <lineage>
        <taxon>unclassified sequences</taxon>
        <taxon>metagenomes</taxon>
        <taxon>ecological metagenomes</taxon>
    </lineage>
</organism>
<dbReference type="AlphaFoldDB" id="X1KQJ4"/>
<dbReference type="PANTHER" id="PTHR43744">
    <property type="entry name" value="ABC TRANSPORTER PERMEASE PROTEIN MG189-RELATED-RELATED"/>
    <property type="match status" value="1"/>
</dbReference>
<keyword evidence="2" id="KW-0813">Transport</keyword>
<protein>
    <recommendedName>
        <fullName evidence="8">ABC transmembrane type-1 domain-containing protein</fullName>
    </recommendedName>
</protein>
<dbReference type="Gene3D" id="1.10.3720.10">
    <property type="entry name" value="MetI-like"/>
    <property type="match status" value="1"/>
</dbReference>
<evidence type="ECO:0000256" key="7">
    <source>
        <dbReference type="SAM" id="Phobius"/>
    </source>
</evidence>